<keyword evidence="2" id="KW-0378">Hydrolase</keyword>
<dbReference type="SUPFAM" id="SSF51011">
    <property type="entry name" value="Glycosyl hydrolase domain"/>
    <property type="match status" value="1"/>
</dbReference>
<keyword evidence="3" id="KW-1185">Reference proteome</keyword>
<evidence type="ECO:0000313" key="2">
    <source>
        <dbReference type="EMBL" id="MFA9191808.1"/>
    </source>
</evidence>
<feature type="domain" description="Endo-beta-1,6-galactanase-like" evidence="1">
    <location>
        <begin position="38"/>
        <end position="408"/>
    </location>
</feature>
<proteinExistence type="predicted"/>
<dbReference type="Gene3D" id="3.20.20.80">
    <property type="entry name" value="Glycosidases"/>
    <property type="match status" value="1"/>
</dbReference>
<evidence type="ECO:0000313" key="3">
    <source>
        <dbReference type="Proteomes" id="UP001574169"/>
    </source>
</evidence>
<dbReference type="Gene3D" id="2.60.40.1180">
    <property type="entry name" value="Golgi alpha-mannosidase II"/>
    <property type="match status" value="1"/>
</dbReference>
<protein>
    <submittedName>
        <fullName evidence="2">Glycoside hydrolase</fullName>
    </submittedName>
</protein>
<evidence type="ECO:0000259" key="1">
    <source>
        <dbReference type="Pfam" id="PF14587"/>
    </source>
</evidence>
<dbReference type="InterPro" id="IPR039743">
    <property type="entry name" value="6GAL/EXGAL"/>
</dbReference>
<organism evidence="2 3">
    <name type="scientific">Flavobacterium zubiriense</name>
    <dbReference type="NCBI Taxonomy" id="3138075"/>
    <lineage>
        <taxon>Bacteria</taxon>
        <taxon>Pseudomonadati</taxon>
        <taxon>Bacteroidota</taxon>
        <taxon>Flavobacteriia</taxon>
        <taxon>Flavobacteriales</taxon>
        <taxon>Flavobacteriaceae</taxon>
        <taxon>Flavobacterium</taxon>
    </lineage>
</organism>
<accession>A0ABV4TD05</accession>
<dbReference type="PANTHER" id="PTHR42767:SF1">
    <property type="entry name" value="ENDO-BETA-1,6-GALACTANASE-LIKE DOMAIN-CONTAINING PROTEIN"/>
    <property type="match status" value="1"/>
</dbReference>
<dbReference type="InterPro" id="IPR013780">
    <property type="entry name" value="Glyco_hydro_b"/>
</dbReference>
<dbReference type="SUPFAM" id="SSF51445">
    <property type="entry name" value="(Trans)glycosidases"/>
    <property type="match status" value="1"/>
</dbReference>
<name>A0ABV4TD05_9FLAO</name>
<dbReference type="InterPro" id="IPR017853">
    <property type="entry name" value="GH"/>
</dbReference>
<comment type="caution">
    <text evidence="2">The sequence shown here is derived from an EMBL/GenBank/DDBJ whole genome shotgun (WGS) entry which is preliminary data.</text>
</comment>
<dbReference type="EMBL" id="JBCFQL010000010">
    <property type="protein sequence ID" value="MFA9191808.1"/>
    <property type="molecule type" value="Genomic_DNA"/>
</dbReference>
<dbReference type="RefSeq" id="WP_373406777.1">
    <property type="nucleotide sequence ID" value="NZ_JBCFQL010000010.1"/>
</dbReference>
<dbReference type="Proteomes" id="UP001574169">
    <property type="component" value="Unassembled WGS sequence"/>
</dbReference>
<gene>
    <name evidence="2" type="ORF">AAGV28_10570</name>
</gene>
<dbReference type="PROSITE" id="PS51257">
    <property type="entry name" value="PROKAR_LIPOPROTEIN"/>
    <property type="match status" value="1"/>
</dbReference>
<dbReference type="Pfam" id="PF14587">
    <property type="entry name" value="Glyco_hydr_30_2"/>
    <property type="match status" value="1"/>
</dbReference>
<reference evidence="2 3" key="1">
    <citation type="submission" date="2024-04" db="EMBL/GenBank/DDBJ databases">
        <title>New Clade of Flavobacterium.</title>
        <authorList>
            <person name="Matos L."/>
            <person name="Proenca D.N."/>
            <person name="Fransisco R.M."/>
            <person name="Chung A.P."/>
            <person name="Maccario L."/>
            <person name="Sorensen S.J."/>
            <person name="Morais P.V."/>
        </authorList>
    </citation>
    <scope>NUCLEOTIDE SEQUENCE [LARGE SCALE GENOMIC DNA]</scope>
    <source>
        <strain evidence="2 3">FZUC8N2.13</strain>
    </source>
</reference>
<dbReference type="InterPro" id="IPR039514">
    <property type="entry name" value="6GAL-like"/>
</dbReference>
<dbReference type="GO" id="GO:0016787">
    <property type="term" value="F:hydrolase activity"/>
    <property type="evidence" value="ECO:0007669"/>
    <property type="project" value="UniProtKB-KW"/>
</dbReference>
<sequence length="549" mass="61111">MKILKKALTSLFITSLLIISCSTDVNTPPPPVASNVREIKIDLNQELQTMDGFGASDAWRTQMVGKNWPLDKRNAIADLLFSKEMDASGNPKGIGLSIWRFYIGSGSMEQGSGSNITDEWRRAECFQKTDGTYDWTKQAGQRWFLQAAKSRGVDKFLAFTVSPPVQMTLNGKAFSGQRNSMNIKAGMLTNYADFLVDCVDNLQQNEGITFDYLSPVNEPQWDWMAGNDGQASQEGTPATNQEMYDFTKLLSDKIKAKSLNTEIVLGEAAQINYLYENVNGENRDNQINAFFGTTSTNIAQLSNVKNVISGHSYFTSWPINDMISHREKLNSRVKQMGNLKYWQTEYSILESPGVAEIPGGAGNQRDLGMKTALFVARTIHNDIAVANASSWQWWTALSRYDYKDGLVYLDNGTNNGLSTSVVADANYCKNDGFYHDSKLLWTLGNYSLFVRPGMIRLQIPNQNATSAATDVMVTAYKDVSKKKLVIVAVNYSNTTRSYKLNLNGATVKNDELTPYVTSENSNLKKGSNVKSDKFEIAGRSIVTYVGEYN</sequence>
<dbReference type="PANTHER" id="PTHR42767">
    <property type="entry name" value="ENDO-BETA-1,6-GALACTANASE"/>
    <property type="match status" value="1"/>
</dbReference>